<dbReference type="Proteomes" id="UP001569963">
    <property type="component" value="Unassembled WGS sequence"/>
</dbReference>
<feature type="domain" description="Ketoreductase" evidence="3">
    <location>
        <begin position="327"/>
        <end position="509"/>
    </location>
</feature>
<dbReference type="InterPro" id="IPR057326">
    <property type="entry name" value="KR_dom"/>
</dbReference>
<dbReference type="InterPro" id="IPR000073">
    <property type="entry name" value="AB_hydrolase_1"/>
</dbReference>
<dbReference type="Pfam" id="PF00561">
    <property type="entry name" value="Abhydrolase_1"/>
    <property type="match status" value="1"/>
</dbReference>
<evidence type="ECO:0000313" key="5">
    <source>
        <dbReference type="Proteomes" id="UP001569963"/>
    </source>
</evidence>
<dbReference type="InterPro" id="IPR002347">
    <property type="entry name" value="SDR_fam"/>
</dbReference>
<dbReference type="InterPro" id="IPR029058">
    <property type="entry name" value="AB_hydrolase_fold"/>
</dbReference>
<proteinExistence type="inferred from homology"/>
<organism evidence="4 5">
    <name type="scientific">Actinomadura monticuli</name>
    <dbReference type="NCBI Taxonomy" id="3097367"/>
    <lineage>
        <taxon>Bacteria</taxon>
        <taxon>Bacillati</taxon>
        <taxon>Actinomycetota</taxon>
        <taxon>Actinomycetes</taxon>
        <taxon>Streptosporangiales</taxon>
        <taxon>Thermomonosporaceae</taxon>
        <taxon>Actinomadura</taxon>
    </lineage>
</organism>
<name>A0ABV4Q2N6_9ACTN</name>
<dbReference type="Pfam" id="PF00106">
    <property type="entry name" value="adh_short"/>
    <property type="match status" value="1"/>
</dbReference>
<gene>
    <name evidence="4" type="ORF">SM611_00615</name>
</gene>
<evidence type="ECO:0000256" key="1">
    <source>
        <dbReference type="ARBA" id="ARBA00006484"/>
    </source>
</evidence>
<dbReference type="PRINTS" id="PR00081">
    <property type="entry name" value="GDHRDH"/>
</dbReference>
<dbReference type="SUPFAM" id="SSF53474">
    <property type="entry name" value="alpha/beta-Hydrolases"/>
    <property type="match status" value="1"/>
</dbReference>
<comment type="caution">
    <text evidence="4">The sequence shown here is derived from an EMBL/GenBank/DDBJ whole genome shotgun (WGS) entry which is preliminary data.</text>
</comment>
<dbReference type="PANTHER" id="PTHR43391:SF12">
    <property type="entry name" value="OXIDOREDUCTASE EPHD-RELATED"/>
    <property type="match status" value="1"/>
</dbReference>
<dbReference type="InterPro" id="IPR036291">
    <property type="entry name" value="NAD(P)-bd_dom_sf"/>
</dbReference>
<keyword evidence="2" id="KW-0560">Oxidoreductase</keyword>
<evidence type="ECO:0000256" key="2">
    <source>
        <dbReference type="ARBA" id="ARBA00023002"/>
    </source>
</evidence>
<evidence type="ECO:0000313" key="4">
    <source>
        <dbReference type="EMBL" id="MFA1537422.1"/>
    </source>
</evidence>
<dbReference type="Gene3D" id="3.40.50.1820">
    <property type="entry name" value="alpha/beta hydrolase"/>
    <property type="match status" value="1"/>
</dbReference>
<reference evidence="4 5" key="1">
    <citation type="submission" date="2023-11" db="EMBL/GenBank/DDBJ databases">
        <title>Actinomadura monticuli sp. nov., isolated from volcanic ash.</title>
        <authorList>
            <person name="Lee S.D."/>
            <person name="Yang H."/>
            <person name="Kim I.S."/>
        </authorList>
    </citation>
    <scope>NUCLEOTIDE SEQUENCE [LARGE SCALE GENOMIC DNA]</scope>
    <source>
        <strain evidence="4 5">DLS-62</strain>
    </source>
</reference>
<dbReference type="InterPro" id="IPR020904">
    <property type="entry name" value="Sc_DH/Rdtase_CS"/>
</dbReference>
<dbReference type="PROSITE" id="PS00061">
    <property type="entry name" value="ADH_SHORT"/>
    <property type="match status" value="1"/>
</dbReference>
<dbReference type="NCBIfam" id="NF004514">
    <property type="entry name" value="PRK05855.1"/>
    <property type="match status" value="1"/>
</dbReference>
<dbReference type="SUPFAM" id="SSF51735">
    <property type="entry name" value="NAD(P)-binding Rossmann-fold domains"/>
    <property type="match status" value="1"/>
</dbReference>
<dbReference type="SMART" id="SM00822">
    <property type="entry name" value="PKS_KR"/>
    <property type="match status" value="1"/>
</dbReference>
<dbReference type="PRINTS" id="PR00080">
    <property type="entry name" value="SDRFAMILY"/>
</dbReference>
<accession>A0ABV4Q2N6</accession>
<protein>
    <submittedName>
        <fullName evidence="4">SDR family oxidoreductase</fullName>
    </submittedName>
</protein>
<dbReference type="Gene3D" id="3.40.50.720">
    <property type="entry name" value="NAD(P)-binding Rossmann-like Domain"/>
    <property type="match status" value="1"/>
</dbReference>
<dbReference type="EMBL" id="JAXCEI010000001">
    <property type="protein sequence ID" value="MFA1537422.1"/>
    <property type="molecule type" value="Genomic_DNA"/>
</dbReference>
<comment type="similarity">
    <text evidence="1">Belongs to the short-chain dehydrogenases/reductases (SDR) family.</text>
</comment>
<keyword evidence="5" id="KW-1185">Reference proteome</keyword>
<dbReference type="RefSeq" id="WP_371946775.1">
    <property type="nucleotide sequence ID" value="NZ_JAXCEI010000001.1"/>
</dbReference>
<dbReference type="CDD" id="cd05233">
    <property type="entry name" value="SDR_c"/>
    <property type="match status" value="1"/>
</dbReference>
<dbReference type="PANTHER" id="PTHR43391">
    <property type="entry name" value="RETINOL DEHYDROGENASE-RELATED"/>
    <property type="match status" value="1"/>
</dbReference>
<sequence>MSNKAARVPPVGRRRVHGEGVDLAVYEQGDPARPTLLLVHGYPDTHAMWDEVAALLAERFHVVRYDVRGAGASSRPFGRKRYALDYLMSDMRAVLDATAPDRKVHLVGHDWGSIQGWEAACTMPDRFASFTSISGPCLDHVAHWMRRKLARPTPSNLRRAAGQAARSGYIYFFQTPLLPELLWLGGLTRLFTRALAVGEGVAPRPGHPARTMARDAAAGVGLYRANMVRRLRSPRDRRTDVPTQVIVPTRDLFVSPHLVGGLGGRVPELSLRPVPAGHWVPRSHPGLVARWITEHVTGVQGGPLTAAESRTLGRARVRPERRPFDGSLVVVTGAGSGIGRATALAFAGRGAEVVAADLDLETARRTAELAGPAARAFQVDVSDPTAMEDFAKAVLHEHGVPDVVVNNAGIGMAGSFFDHTADDWRKVLDVNLWGVIHGSRLFAAQMAERGQGGHIVNTASAAAFTPSRALPAYSTSKAAVLMLSECLRAELKGRGIGVSAICPGIVDTGITRTARFVGQDEAGQARSRDRAARAYARRGYGPERVAERIVAAVRDDRAVVPVTPEARLGRLASRAAPGALRLLARLGPG</sequence>
<evidence type="ECO:0000259" key="3">
    <source>
        <dbReference type="SMART" id="SM00822"/>
    </source>
</evidence>